<protein>
    <submittedName>
        <fullName evidence="6">Uncharacterized protein LOC120112801</fullName>
    </submittedName>
</protein>
<dbReference type="InterPro" id="IPR053932">
    <property type="entry name" value="GeBP-like_DBD"/>
</dbReference>
<dbReference type="GO" id="GO:0005634">
    <property type="term" value="C:nucleus"/>
    <property type="evidence" value="ECO:0007669"/>
    <property type="project" value="TreeGrafter"/>
</dbReference>
<proteinExistence type="inferred from homology"/>
<evidence type="ECO:0000313" key="5">
    <source>
        <dbReference type="Proteomes" id="UP000228380"/>
    </source>
</evidence>
<evidence type="ECO:0000256" key="1">
    <source>
        <dbReference type="ARBA" id="ARBA00010820"/>
    </source>
</evidence>
<accession>A0A8B9AST5</accession>
<dbReference type="RefSeq" id="XP_038988617.1">
    <property type="nucleotide sequence ID" value="XM_039132689.1"/>
</dbReference>
<dbReference type="Proteomes" id="UP000228380">
    <property type="component" value="Chromosome 12"/>
</dbReference>
<sequence>MASTPTRSTTTTSSPTATWRRRLPLRPPPLPQTSKYSVPPPPPPSPILTEILPPPFPIPRTGAGGGAWGVAFVASPDGKRQRISPPGEERKPLAVAYDESRRIFQKLWTDADEITILQGFLEFTSQRGTTHANYQHDTGPFYDQIKSRLQLEFNKNQLVEKLRRLKKKYRNMVSRIAAGKEFVFKSPHDKATFEIASKIWSPSFKKTRNRDSCNAPNLQLQERSNLVPVQVAEDVRAELRSDDVDVSEKEIGWRGGAGDGGGRGYSGGLCPRGTADAMLIRSDPKCQSYRADSEELPLAFVQGTASICHWRAVCAGRGW</sequence>
<feature type="compositionally biased region" description="Pro residues" evidence="3">
    <location>
        <begin position="38"/>
        <end position="58"/>
    </location>
</feature>
<reference evidence="6" key="2">
    <citation type="submission" date="2025-08" db="UniProtKB">
        <authorList>
            <consortium name="RefSeq"/>
        </authorList>
    </citation>
    <scope>IDENTIFICATION</scope>
    <source>
        <tissue evidence="6">Young leaves</tissue>
    </source>
</reference>
<comment type="similarity">
    <text evidence="1">Belongs to the GeBP family.</text>
</comment>
<dbReference type="GO" id="GO:0006355">
    <property type="term" value="P:regulation of DNA-templated transcription"/>
    <property type="evidence" value="ECO:0007669"/>
    <property type="project" value="InterPro"/>
</dbReference>
<feature type="coiled-coil region" evidence="2">
    <location>
        <begin position="148"/>
        <end position="175"/>
    </location>
</feature>
<name>A0A8B9AST5_PHODC</name>
<dbReference type="AlphaFoldDB" id="A0A8B9AST5"/>
<evidence type="ECO:0000256" key="2">
    <source>
        <dbReference type="SAM" id="Coils"/>
    </source>
</evidence>
<feature type="compositionally biased region" description="Low complexity" evidence="3">
    <location>
        <begin position="1"/>
        <end position="18"/>
    </location>
</feature>
<keyword evidence="5" id="KW-1185">Reference proteome</keyword>
<dbReference type="KEGG" id="pda:120112801"/>
<evidence type="ECO:0000256" key="3">
    <source>
        <dbReference type="SAM" id="MobiDB-lite"/>
    </source>
</evidence>
<feature type="domain" description="Glabrous enhancer-binding protein-like DBD" evidence="4">
    <location>
        <begin position="104"/>
        <end position="201"/>
    </location>
</feature>
<evidence type="ECO:0000313" key="6">
    <source>
        <dbReference type="RefSeq" id="XP_038988617.1"/>
    </source>
</evidence>
<gene>
    <name evidence="6" type="primary">LOC120112801</name>
</gene>
<dbReference type="PANTHER" id="PTHR31662:SF1">
    <property type="entry name" value="OS01G0249900 PROTEIN"/>
    <property type="match status" value="1"/>
</dbReference>
<dbReference type="GeneID" id="120112801"/>
<reference evidence="5" key="1">
    <citation type="journal article" date="2019" name="Nat. Commun.">
        <title>Genome-wide association mapping of date palm fruit traits.</title>
        <authorList>
            <person name="Hazzouri K.M."/>
            <person name="Gros-Balthazard M."/>
            <person name="Flowers J.M."/>
            <person name="Copetti D."/>
            <person name="Lemansour A."/>
            <person name="Lebrun M."/>
            <person name="Masmoudi K."/>
            <person name="Ferrand S."/>
            <person name="Dhar M.I."/>
            <person name="Fresquez Z.A."/>
            <person name="Rosas U."/>
            <person name="Zhang J."/>
            <person name="Talag J."/>
            <person name="Lee S."/>
            <person name="Kudrna D."/>
            <person name="Powell R.F."/>
            <person name="Leitch I.J."/>
            <person name="Krueger R.R."/>
            <person name="Wing R.A."/>
            <person name="Amiri K.M.A."/>
            <person name="Purugganan M.D."/>
        </authorList>
    </citation>
    <scope>NUCLEOTIDE SEQUENCE [LARGE SCALE GENOMIC DNA]</scope>
    <source>
        <strain evidence="5">cv. Khalas</strain>
    </source>
</reference>
<dbReference type="PANTHER" id="PTHR31662">
    <property type="entry name" value="BNAANNG10740D PROTEIN-RELATED"/>
    <property type="match status" value="1"/>
</dbReference>
<feature type="region of interest" description="Disordered" evidence="3">
    <location>
        <begin position="1"/>
        <end position="60"/>
    </location>
</feature>
<dbReference type="InterPro" id="IPR007592">
    <property type="entry name" value="GEBP"/>
</dbReference>
<dbReference type="Pfam" id="PF04504">
    <property type="entry name" value="GeBP-like_DBD"/>
    <property type="match status" value="1"/>
</dbReference>
<evidence type="ECO:0000259" key="4">
    <source>
        <dbReference type="Pfam" id="PF04504"/>
    </source>
</evidence>
<dbReference type="OrthoDB" id="669440at2759"/>
<keyword evidence="2" id="KW-0175">Coiled coil</keyword>
<organism evidence="5 6">
    <name type="scientific">Phoenix dactylifera</name>
    <name type="common">Date palm</name>
    <dbReference type="NCBI Taxonomy" id="42345"/>
    <lineage>
        <taxon>Eukaryota</taxon>
        <taxon>Viridiplantae</taxon>
        <taxon>Streptophyta</taxon>
        <taxon>Embryophyta</taxon>
        <taxon>Tracheophyta</taxon>
        <taxon>Spermatophyta</taxon>
        <taxon>Magnoliopsida</taxon>
        <taxon>Liliopsida</taxon>
        <taxon>Arecaceae</taxon>
        <taxon>Coryphoideae</taxon>
        <taxon>Phoeniceae</taxon>
        <taxon>Phoenix</taxon>
    </lineage>
</organism>